<keyword evidence="1" id="KW-0474">Menaquinone biosynthesis</keyword>
<evidence type="ECO:0000259" key="6">
    <source>
        <dbReference type="Pfam" id="PF13193"/>
    </source>
</evidence>
<accession>A0AA90NNW7</accession>
<dbReference type="AlphaFoldDB" id="A0AA90NNW7"/>
<feature type="domain" description="AMP-dependent synthetase/ligase" evidence="5">
    <location>
        <begin position="16"/>
        <end position="339"/>
    </location>
</feature>
<dbReference type="NCBIfam" id="TIGR01923">
    <property type="entry name" value="menE"/>
    <property type="match status" value="1"/>
</dbReference>
<keyword evidence="3" id="KW-0547">Nucleotide-binding</keyword>
<dbReference type="GO" id="GO:0008756">
    <property type="term" value="F:o-succinylbenzoate-CoA ligase activity"/>
    <property type="evidence" value="ECO:0007669"/>
    <property type="project" value="UniProtKB-EC"/>
</dbReference>
<dbReference type="Gene3D" id="3.30.300.30">
    <property type="match status" value="1"/>
</dbReference>
<dbReference type="InterPro" id="IPR042099">
    <property type="entry name" value="ANL_N_sf"/>
</dbReference>
<dbReference type="InterPro" id="IPR045851">
    <property type="entry name" value="AMP-bd_C_sf"/>
</dbReference>
<dbReference type="InterPro" id="IPR050237">
    <property type="entry name" value="ATP-dep_AMP-bd_enzyme"/>
</dbReference>
<dbReference type="Pfam" id="PF00501">
    <property type="entry name" value="AMP-binding"/>
    <property type="match status" value="1"/>
</dbReference>
<dbReference type="EMBL" id="JASXSV010000029">
    <property type="protein sequence ID" value="MDP0590057.1"/>
    <property type="molecule type" value="Genomic_DNA"/>
</dbReference>
<evidence type="ECO:0000256" key="2">
    <source>
        <dbReference type="ARBA" id="ARBA00022598"/>
    </source>
</evidence>
<evidence type="ECO:0000259" key="5">
    <source>
        <dbReference type="Pfam" id="PF00501"/>
    </source>
</evidence>
<dbReference type="Gene3D" id="3.40.50.12780">
    <property type="entry name" value="N-terminal domain of ligase-like"/>
    <property type="match status" value="1"/>
</dbReference>
<gene>
    <name evidence="7" type="primary">menE</name>
    <name evidence="7" type="ORF">QS748_13065</name>
</gene>
<evidence type="ECO:0000313" key="7">
    <source>
        <dbReference type="EMBL" id="MDP0590057.1"/>
    </source>
</evidence>
<reference evidence="7 8" key="1">
    <citation type="journal article" date="2023" name="bioRxiv">
        <title>An intranuclear bacterial parasite of deep-sea mussels expresses apoptosis inhibitors acquired from its host.</title>
        <authorList>
            <person name="Gonzalez Porras M.A."/>
            <person name="Assie A."/>
            <person name="Tietjen M."/>
            <person name="Violette M."/>
            <person name="Kleiner M."/>
            <person name="Gruber-Vodicka H."/>
            <person name="Dubilier N."/>
            <person name="Leisch N."/>
        </authorList>
    </citation>
    <scope>NUCLEOTIDE SEQUENCE [LARGE SCALE GENOMIC DNA]</scope>
    <source>
        <strain evidence="7">IAP13</strain>
    </source>
</reference>
<dbReference type="CDD" id="cd17630">
    <property type="entry name" value="OSB_MenE-like"/>
    <property type="match status" value="1"/>
</dbReference>
<dbReference type="PANTHER" id="PTHR43767">
    <property type="entry name" value="LONG-CHAIN-FATTY-ACID--COA LIGASE"/>
    <property type="match status" value="1"/>
</dbReference>
<dbReference type="Pfam" id="PF13193">
    <property type="entry name" value="AMP-binding_C"/>
    <property type="match status" value="1"/>
</dbReference>
<name>A0AA90NNW7_9GAMM</name>
<evidence type="ECO:0000256" key="1">
    <source>
        <dbReference type="ARBA" id="ARBA00022428"/>
    </source>
</evidence>
<evidence type="ECO:0000313" key="8">
    <source>
        <dbReference type="Proteomes" id="UP001178148"/>
    </source>
</evidence>
<evidence type="ECO:0000256" key="4">
    <source>
        <dbReference type="ARBA" id="ARBA00022840"/>
    </source>
</evidence>
<proteinExistence type="predicted"/>
<dbReference type="PANTHER" id="PTHR43767:SF1">
    <property type="entry name" value="NONRIBOSOMAL PEPTIDE SYNTHASE PES1 (EUROFUNG)-RELATED"/>
    <property type="match status" value="1"/>
</dbReference>
<dbReference type="Proteomes" id="UP001178148">
    <property type="component" value="Unassembled WGS sequence"/>
</dbReference>
<dbReference type="SUPFAM" id="SSF56801">
    <property type="entry name" value="Acetyl-CoA synthetase-like"/>
    <property type="match status" value="1"/>
</dbReference>
<dbReference type="InterPro" id="IPR025110">
    <property type="entry name" value="AMP-bd_C"/>
</dbReference>
<protein>
    <submittedName>
        <fullName evidence="7">O-succinylbenzoate--CoA ligase</fullName>
        <ecNumber evidence="7">6.2.1.26</ecNumber>
    </submittedName>
</protein>
<feature type="domain" description="AMP-binding enzyme C-terminal" evidence="6">
    <location>
        <begin position="388"/>
        <end position="455"/>
    </location>
</feature>
<keyword evidence="2 7" id="KW-0436">Ligase</keyword>
<dbReference type="GO" id="GO:0005524">
    <property type="term" value="F:ATP binding"/>
    <property type="evidence" value="ECO:0007669"/>
    <property type="project" value="UniProtKB-KW"/>
</dbReference>
<organism evidence="7 8">
    <name type="scientific">Candidatus Endonucleibacter bathymodioli</name>
    <dbReference type="NCBI Taxonomy" id="539814"/>
    <lineage>
        <taxon>Bacteria</taxon>
        <taxon>Pseudomonadati</taxon>
        <taxon>Pseudomonadota</taxon>
        <taxon>Gammaproteobacteria</taxon>
        <taxon>Oceanospirillales</taxon>
        <taxon>Endozoicomonadaceae</taxon>
        <taxon>Candidatus Endonucleibacter</taxon>
    </lineage>
</organism>
<dbReference type="GO" id="GO:0009234">
    <property type="term" value="P:menaquinone biosynthetic process"/>
    <property type="evidence" value="ECO:0007669"/>
    <property type="project" value="UniProtKB-KW"/>
</dbReference>
<comment type="caution">
    <text evidence="7">The sequence shown here is derived from an EMBL/GenBank/DDBJ whole genome shotgun (WGS) entry which is preliminary data.</text>
</comment>
<keyword evidence="8" id="KW-1185">Reference proteome</keyword>
<dbReference type="InterPro" id="IPR010192">
    <property type="entry name" value="MenE"/>
</dbReference>
<sequence length="484" mass="53551">MGRGADVRACPLRHLALEYSDHIIIQEGAQSYSAVLLDTWVTQYQKAMEAQGVVVGDRVVVLALDSLDTILLMIACMRSCVIFCPVDPKSLGSHIHNYCLLIKAKWLCQILEVFDDQYAGCHYLHLPIRTVVPLTSVEPVIIDPEIIMDLIATSGTTNAPKAVAHNFSNYYHSVAGAKDILALGSQDAWLLSLPLFHVSGVAIVFRCLLAGAKIIIYDKSKGLLSNLLQTTVTHLSLVHTQLYRLLELESVDFRTLGVRNILLGGGMVSGDLVKKAQRNGVRVITTYGLTEMSSQVCAGTPQFVGASVSSGSILKYRELMFNNKGDIMVRGKTLAMGYYRNGYLQKITDNQGWYHTGDKGQWYGDQILIKGRSDNMIVFKGENIHPEEIEQVLMELPGIVQAVVVGVDSVEFGQIPIAYVQSRNGTLDELVIKQQLVRRIAHFKIPFSIVLFPEIDTSSGIKLSRRLFQKFAEKQFPVAEVANP</sequence>
<evidence type="ECO:0000256" key="3">
    <source>
        <dbReference type="ARBA" id="ARBA00022741"/>
    </source>
</evidence>
<keyword evidence="4" id="KW-0067">ATP-binding</keyword>
<dbReference type="InterPro" id="IPR000873">
    <property type="entry name" value="AMP-dep_synth/lig_dom"/>
</dbReference>
<dbReference type="EC" id="6.2.1.26" evidence="7"/>